<sequence>MKKIGVITHYFGSKNYGGLLQAYALCKFLNERGCYAEQISYDSSYKKSNKSLRLLTINEIKDRIKSIIAPVCYKFSDYKIKSSLLQREKAISIFRTAIPHSKTIYNDITIEKSNEEYDIFITGSDQVWNIDWYHPPYFLDFVSPKNKKISYAASISKERLTMSQISLFKRSLSDYNAISVREESSVALLENVIKMPITYCLDPTLLLSEFQWNDICSKRLCQEDYIFCYFLGKNLVARKLAMEYAIRHNLKIITLPHLSGHYRRCDAGFGDIQLYDISPGQFISLVRYSKFVFTDSFHAIVFSHIYKREFVVFSRNAISPMNTRISCITKLFHTEDRYCDTEEKLSIAYIESLEKIDYSKNQIDYIKKREESISFIDDVLNL</sequence>
<dbReference type="Pfam" id="PF04230">
    <property type="entry name" value="PS_pyruv_trans"/>
    <property type="match status" value="1"/>
</dbReference>
<protein>
    <submittedName>
        <fullName evidence="2">Polysaccharide pyruvyl transferase family protein</fullName>
    </submittedName>
</protein>
<reference evidence="2 3" key="1">
    <citation type="submission" date="2020-08" db="EMBL/GenBank/DDBJ databases">
        <title>Genome public.</title>
        <authorList>
            <person name="Liu C."/>
            <person name="Sun Q."/>
        </authorList>
    </citation>
    <scope>NUCLEOTIDE SEQUENCE [LARGE SCALE GENOMIC DNA]</scope>
    <source>
        <strain evidence="2 3">NSJ-56</strain>
    </source>
</reference>
<keyword evidence="3" id="KW-1185">Reference proteome</keyword>
<dbReference type="EMBL" id="JACOOH010000005">
    <property type="protein sequence ID" value="MBC5622071.1"/>
    <property type="molecule type" value="Genomic_DNA"/>
</dbReference>
<proteinExistence type="predicted"/>
<feature type="domain" description="Polysaccharide pyruvyl transferase" evidence="1">
    <location>
        <begin position="15"/>
        <end position="315"/>
    </location>
</feature>
<dbReference type="InterPro" id="IPR007345">
    <property type="entry name" value="Polysacch_pyruvyl_Trfase"/>
</dbReference>
<organism evidence="2 3">
    <name type="scientific">Butyricimonas hominis</name>
    <dbReference type="NCBI Taxonomy" id="2763032"/>
    <lineage>
        <taxon>Bacteria</taxon>
        <taxon>Pseudomonadati</taxon>
        <taxon>Bacteroidota</taxon>
        <taxon>Bacteroidia</taxon>
        <taxon>Bacteroidales</taxon>
        <taxon>Odoribacteraceae</taxon>
        <taxon>Butyricimonas</taxon>
    </lineage>
</organism>
<dbReference type="GO" id="GO:0016740">
    <property type="term" value="F:transferase activity"/>
    <property type="evidence" value="ECO:0007669"/>
    <property type="project" value="UniProtKB-KW"/>
</dbReference>
<evidence type="ECO:0000259" key="1">
    <source>
        <dbReference type="Pfam" id="PF04230"/>
    </source>
</evidence>
<name>A0ABR7D2A3_9BACT</name>
<dbReference type="RefSeq" id="WP_186976528.1">
    <property type="nucleotide sequence ID" value="NZ_JACOOH010000005.1"/>
</dbReference>
<keyword evidence="2" id="KW-0808">Transferase</keyword>
<accession>A0ABR7D2A3</accession>
<evidence type="ECO:0000313" key="2">
    <source>
        <dbReference type="EMBL" id="MBC5622071.1"/>
    </source>
</evidence>
<evidence type="ECO:0000313" key="3">
    <source>
        <dbReference type="Proteomes" id="UP000646484"/>
    </source>
</evidence>
<dbReference type="Proteomes" id="UP000646484">
    <property type="component" value="Unassembled WGS sequence"/>
</dbReference>
<gene>
    <name evidence="2" type="ORF">H8S64_13260</name>
</gene>
<comment type="caution">
    <text evidence="2">The sequence shown here is derived from an EMBL/GenBank/DDBJ whole genome shotgun (WGS) entry which is preliminary data.</text>
</comment>